<dbReference type="STRING" id="888268.A0A1E5VWI9"/>
<dbReference type="EMBL" id="LWDX02027517">
    <property type="protein sequence ID" value="OEL29486.1"/>
    <property type="molecule type" value="Genomic_DNA"/>
</dbReference>
<comment type="caution">
    <text evidence="2">The sequence shown here is derived from an EMBL/GenBank/DDBJ whole genome shotgun (WGS) entry which is preliminary data.</text>
</comment>
<evidence type="ECO:0000256" key="1">
    <source>
        <dbReference type="SAM" id="MobiDB-lite"/>
    </source>
</evidence>
<proteinExistence type="predicted"/>
<feature type="compositionally biased region" description="Basic and acidic residues" evidence="1">
    <location>
        <begin position="63"/>
        <end position="74"/>
    </location>
</feature>
<reference evidence="2 3" key="1">
    <citation type="submission" date="2016-09" db="EMBL/GenBank/DDBJ databases">
        <title>The draft genome of Dichanthelium oligosanthes: A C3 panicoid grass species.</title>
        <authorList>
            <person name="Studer A.J."/>
            <person name="Schnable J.C."/>
            <person name="Brutnell T.P."/>
        </authorList>
    </citation>
    <scope>NUCLEOTIDE SEQUENCE [LARGE SCALE GENOMIC DNA]</scope>
    <source>
        <strain evidence="3">cv. Kellogg 1175</strain>
        <tissue evidence="2">Leaf</tissue>
    </source>
</reference>
<dbReference type="AlphaFoldDB" id="A0A1E5VWI9"/>
<dbReference type="PANTHER" id="PTHR34364">
    <property type="entry name" value="WAS/WASL-INTERACTING FAMILY PROTEIN"/>
    <property type="match status" value="1"/>
</dbReference>
<dbReference type="PANTHER" id="PTHR34364:SF1">
    <property type="entry name" value="WAS_WASL-INTERACTING FAMILY PROTEIN"/>
    <property type="match status" value="1"/>
</dbReference>
<gene>
    <name evidence="2" type="ORF">BAE44_0009494</name>
</gene>
<organism evidence="2 3">
    <name type="scientific">Dichanthelium oligosanthes</name>
    <dbReference type="NCBI Taxonomy" id="888268"/>
    <lineage>
        <taxon>Eukaryota</taxon>
        <taxon>Viridiplantae</taxon>
        <taxon>Streptophyta</taxon>
        <taxon>Embryophyta</taxon>
        <taxon>Tracheophyta</taxon>
        <taxon>Spermatophyta</taxon>
        <taxon>Magnoliopsida</taxon>
        <taxon>Liliopsida</taxon>
        <taxon>Poales</taxon>
        <taxon>Poaceae</taxon>
        <taxon>PACMAD clade</taxon>
        <taxon>Panicoideae</taxon>
        <taxon>Panicodae</taxon>
        <taxon>Paniceae</taxon>
        <taxon>Dichantheliinae</taxon>
        <taxon>Dichanthelium</taxon>
    </lineage>
</organism>
<feature type="region of interest" description="Disordered" evidence="1">
    <location>
        <begin position="1"/>
        <end position="25"/>
    </location>
</feature>
<dbReference type="OrthoDB" id="1907935at2759"/>
<name>A0A1E5VWI9_9POAL</name>
<keyword evidence="3" id="KW-1185">Reference proteome</keyword>
<feature type="compositionally biased region" description="Low complexity" evidence="1">
    <location>
        <begin position="75"/>
        <end position="85"/>
    </location>
</feature>
<evidence type="ECO:0000313" key="2">
    <source>
        <dbReference type="EMBL" id="OEL29486.1"/>
    </source>
</evidence>
<feature type="compositionally biased region" description="Polar residues" evidence="1">
    <location>
        <begin position="46"/>
        <end position="56"/>
    </location>
</feature>
<feature type="region of interest" description="Disordered" evidence="1">
    <location>
        <begin position="46"/>
        <end position="106"/>
    </location>
</feature>
<sequence length="151" mass="16484">MSMAAHGKPKHAGPPPPPTPEAKKSFMRRMFPFLLAANLFVGGQAASSTFPSSISLPPSVRFGDIRFDSGKDSATDPATASTSSAGKPAEPVTVPRKELPPISEDEQRQLYKWMLEEKRKIKPRNAAEKKKLNEEKALLKEFIRAGSLPSL</sequence>
<accession>A0A1E5VWI9</accession>
<dbReference type="Proteomes" id="UP000095767">
    <property type="component" value="Unassembled WGS sequence"/>
</dbReference>
<evidence type="ECO:0000313" key="3">
    <source>
        <dbReference type="Proteomes" id="UP000095767"/>
    </source>
</evidence>
<feature type="compositionally biased region" description="Basic and acidic residues" evidence="1">
    <location>
        <begin position="95"/>
        <end position="106"/>
    </location>
</feature>
<protein>
    <submittedName>
        <fullName evidence="2">Uncharacterized protein</fullName>
    </submittedName>
</protein>